<dbReference type="PANTHER" id="PTHR43439">
    <property type="entry name" value="PHENYLACETATE-COENZYME A LIGASE"/>
    <property type="match status" value="1"/>
</dbReference>
<accession>A0ABS1VES2</accession>
<keyword evidence="1" id="KW-0436">Ligase</keyword>
<feature type="non-terminal residue" evidence="1">
    <location>
        <position position="1"/>
    </location>
</feature>
<dbReference type="EMBL" id="JAEUXJ010000125">
    <property type="protein sequence ID" value="MBL6459651.1"/>
    <property type="molecule type" value="Genomic_DNA"/>
</dbReference>
<gene>
    <name evidence="1" type="ORF">JMJ55_30635</name>
</gene>
<name>A0ABS1VES2_9PROT</name>
<dbReference type="Proteomes" id="UP000606490">
    <property type="component" value="Unassembled WGS sequence"/>
</dbReference>
<evidence type="ECO:0000313" key="1">
    <source>
        <dbReference type="EMBL" id="MBL6459651.1"/>
    </source>
</evidence>
<evidence type="ECO:0000313" key="2">
    <source>
        <dbReference type="Proteomes" id="UP000606490"/>
    </source>
</evidence>
<feature type="non-terminal residue" evidence="1">
    <location>
        <position position="85"/>
    </location>
</feature>
<dbReference type="GO" id="GO:0016874">
    <property type="term" value="F:ligase activity"/>
    <property type="evidence" value="ECO:0007669"/>
    <property type="project" value="UniProtKB-KW"/>
</dbReference>
<reference evidence="1 2" key="1">
    <citation type="submission" date="2021-01" db="EMBL/GenBank/DDBJ databases">
        <title>Belnapia mucosa sp. nov. and Belnapia arida sp. nov., isolated from the Tabernas Desert (Almeria, Spain).</title>
        <authorList>
            <person name="Molina-Menor E."/>
            <person name="Vidal-Verdu A."/>
            <person name="Calonge A."/>
            <person name="Satari L."/>
            <person name="Pereto Magraner J."/>
            <person name="Porcar Miralles M."/>
        </authorList>
    </citation>
    <scope>NUCLEOTIDE SEQUENCE [LARGE SCALE GENOMIC DNA]</scope>
    <source>
        <strain evidence="1 2">T6</strain>
    </source>
</reference>
<comment type="caution">
    <text evidence="1">The sequence shown here is derived from an EMBL/GenBank/DDBJ whole genome shotgun (WGS) entry which is preliminary data.</text>
</comment>
<dbReference type="InterPro" id="IPR042099">
    <property type="entry name" value="ANL_N_sf"/>
</dbReference>
<sequence length="85" mass="9263">TSLDDLARFPFTGKNDLRDNYPYGMFAVPQNEIVRLHASSGTTGKPTVVGYTQNDIDTWANVVARSIRAAGGRKGDKVHVSYGYG</sequence>
<dbReference type="PANTHER" id="PTHR43439:SF1">
    <property type="entry name" value="PHENYLACETATE-COENZYME A LIGASE"/>
    <property type="match status" value="1"/>
</dbReference>
<dbReference type="Gene3D" id="3.40.50.12780">
    <property type="entry name" value="N-terminal domain of ligase-like"/>
    <property type="match status" value="1"/>
</dbReference>
<protein>
    <submittedName>
        <fullName evidence="1">Phenylacetate--CoA ligase</fullName>
    </submittedName>
</protein>
<dbReference type="SUPFAM" id="SSF56801">
    <property type="entry name" value="Acetyl-CoA synthetase-like"/>
    <property type="match status" value="1"/>
</dbReference>
<dbReference type="InterPro" id="IPR051414">
    <property type="entry name" value="Adenylate-forming_Reductase"/>
</dbReference>
<proteinExistence type="predicted"/>
<organism evidence="1 2">
    <name type="scientific">Belnapia mucosa</name>
    <dbReference type="NCBI Taxonomy" id="2804532"/>
    <lineage>
        <taxon>Bacteria</taxon>
        <taxon>Pseudomonadati</taxon>
        <taxon>Pseudomonadota</taxon>
        <taxon>Alphaproteobacteria</taxon>
        <taxon>Acetobacterales</taxon>
        <taxon>Roseomonadaceae</taxon>
        <taxon>Belnapia</taxon>
    </lineage>
</organism>
<keyword evidence="2" id="KW-1185">Reference proteome</keyword>